<dbReference type="Proteomes" id="UP000290106">
    <property type="component" value="Unassembled WGS sequence"/>
</dbReference>
<dbReference type="Gene3D" id="3.30.460.10">
    <property type="entry name" value="Beta Polymerase, domain 2"/>
    <property type="match status" value="1"/>
</dbReference>
<evidence type="ECO:0000313" key="1">
    <source>
        <dbReference type="EMBL" id="RXS75210.1"/>
    </source>
</evidence>
<dbReference type="OrthoDB" id="1665051at2"/>
<evidence type="ECO:0000313" key="2">
    <source>
        <dbReference type="Proteomes" id="UP000290106"/>
    </source>
</evidence>
<dbReference type="SUPFAM" id="SSF81301">
    <property type="entry name" value="Nucleotidyltransferase"/>
    <property type="match status" value="1"/>
</dbReference>
<sequence>MVEDILKKDGLSFALLRKLSFRTRLEENLAQAISCLDEAFLTEELKNIVVWYDSSDILSGLPIDYRIKSLQAILRKYQRASGESRVERVFNDILGFRTLCDNYEEILRLREAKNISVADMSNGKTHDDGYRGVYIYYQYGHRHYPIEIQYNTYYDRQMNNWLYKYVWSKHYPANVGITLRREYERGRIRTECECEEVLWDVLSDCKK</sequence>
<comment type="caution">
    <text evidence="1">The sequence shown here is derived from an EMBL/GenBank/DDBJ whole genome shotgun (WGS) entry which is preliminary data.</text>
</comment>
<dbReference type="EMBL" id="SDKC01000001">
    <property type="protein sequence ID" value="RXS75210.1"/>
    <property type="molecule type" value="Genomic_DNA"/>
</dbReference>
<proteinExistence type="predicted"/>
<dbReference type="AlphaFoldDB" id="A0A4Q1RHQ0"/>
<keyword evidence="2" id="KW-1185">Reference proteome</keyword>
<dbReference type="InterPro" id="IPR043519">
    <property type="entry name" value="NT_sf"/>
</dbReference>
<dbReference type="UniPathway" id="UPA00908">
    <property type="reaction ID" value="UER00884"/>
</dbReference>
<accession>A0A4Q1RHQ0</accession>
<gene>
    <name evidence="1" type="ORF">ETP43_08255</name>
</gene>
<name>A0A4Q1RHQ0_9FIRM</name>
<dbReference type="RefSeq" id="WP_129257718.1">
    <property type="nucleotide sequence ID" value="NZ_SDKC01000001.1"/>
</dbReference>
<protein>
    <submittedName>
        <fullName evidence="1">Uncharacterized protein</fullName>
    </submittedName>
</protein>
<dbReference type="GO" id="GO:0015970">
    <property type="term" value="P:guanosine tetraphosphate biosynthetic process"/>
    <property type="evidence" value="ECO:0007669"/>
    <property type="project" value="UniProtKB-UniPathway"/>
</dbReference>
<organism evidence="1 2">
    <name type="scientific">Blautia faecicola</name>
    <dbReference type="NCBI Taxonomy" id="2509240"/>
    <lineage>
        <taxon>Bacteria</taxon>
        <taxon>Bacillati</taxon>
        <taxon>Bacillota</taxon>
        <taxon>Clostridia</taxon>
        <taxon>Lachnospirales</taxon>
        <taxon>Lachnospiraceae</taxon>
        <taxon>Blautia</taxon>
    </lineage>
</organism>
<reference evidence="1 2" key="1">
    <citation type="submission" date="2019-01" db="EMBL/GenBank/DDBJ databases">
        <title>Blautia sp. nov. KGMB01111 isolated human feces.</title>
        <authorList>
            <person name="Park J.-E."/>
            <person name="Kim J.-S."/>
            <person name="Park S.-H."/>
        </authorList>
    </citation>
    <scope>NUCLEOTIDE SEQUENCE [LARGE SCALE GENOMIC DNA]</scope>
    <source>
        <strain evidence="1 2">KGMB01111</strain>
    </source>
</reference>